<dbReference type="GO" id="GO:0005886">
    <property type="term" value="C:plasma membrane"/>
    <property type="evidence" value="ECO:0007669"/>
    <property type="project" value="UniProtKB-SubCell"/>
</dbReference>
<name>A0A2G8LQU2_STIJA</name>
<evidence type="ECO:0000256" key="2">
    <source>
        <dbReference type="ARBA" id="ARBA00006434"/>
    </source>
</evidence>
<evidence type="ECO:0000313" key="16">
    <source>
        <dbReference type="Proteomes" id="UP000230750"/>
    </source>
</evidence>
<comment type="catalytic activity">
    <reaction evidence="12">
        <text>iodide(out) + 2 Na(+)(out) = iodide(in) + 2 Na(+)(in)</text>
        <dbReference type="Rhea" id="RHEA:71207"/>
        <dbReference type="ChEBI" id="CHEBI:16382"/>
        <dbReference type="ChEBI" id="CHEBI:29101"/>
    </reaction>
</comment>
<keyword evidence="9 14" id="KW-0472">Membrane</keyword>
<dbReference type="EMBL" id="MRZV01000009">
    <property type="protein sequence ID" value="PIK62594.1"/>
    <property type="molecule type" value="Genomic_DNA"/>
</dbReference>
<keyword evidence="4" id="KW-1003">Cell membrane</keyword>
<dbReference type="Pfam" id="PF00474">
    <property type="entry name" value="SSF"/>
    <property type="match status" value="2"/>
</dbReference>
<reference evidence="15 16" key="1">
    <citation type="journal article" date="2017" name="PLoS Biol.">
        <title>The sea cucumber genome provides insights into morphological evolution and visceral regeneration.</title>
        <authorList>
            <person name="Zhang X."/>
            <person name="Sun L."/>
            <person name="Yuan J."/>
            <person name="Sun Y."/>
            <person name="Gao Y."/>
            <person name="Zhang L."/>
            <person name="Li S."/>
            <person name="Dai H."/>
            <person name="Hamel J.F."/>
            <person name="Liu C."/>
            <person name="Yu Y."/>
            <person name="Liu S."/>
            <person name="Lin W."/>
            <person name="Guo K."/>
            <person name="Jin S."/>
            <person name="Xu P."/>
            <person name="Storey K.B."/>
            <person name="Huan P."/>
            <person name="Zhang T."/>
            <person name="Zhou Y."/>
            <person name="Zhang J."/>
            <person name="Lin C."/>
            <person name="Li X."/>
            <person name="Xing L."/>
            <person name="Huo D."/>
            <person name="Sun M."/>
            <person name="Wang L."/>
            <person name="Mercier A."/>
            <person name="Li F."/>
            <person name="Yang H."/>
            <person name="Xiang J."/>
        </authorList>
    </citation>
    <scope>NUCLEOTIDE SEQUENCE [LARGE SCALE GENOMIC DNA]</scope>
    <source>
        <strain evidence="15">Shaxun</strain>
        <tissue evidence="15">Muscle</tissue>
    </source>
</reference>
<evidence type="ECO:0000256" key="7">
    <source>
        <dbReference type="ARBA" id="ARBA00023053"/>
    </source>
</evidence>
<dbReference type="PROSITE" id="PS00457">
    <property type="entry name" value="NA_SOLUT_SYMP_2"/>
    <property type="match status" value="1"/>
</dbReference>
<feature type="transmembrane region" description="Helical" evidence="14">
    <location>
        <begin position="52"/>
        <end position="71"/>
    </location>
</feature>
<dbReference type="PROSITE" id="PS50283">
    <property type="entry name" value="NA_SOLUT_SYMP_3"/>
    <property type="match status" value="1"/>
</dbReference>
<dbReference type="GO" id="GO:0098660">
    <property type="term" value="P:inorganic ion transmembrane transport"/>
    <property type="evidence" value="ECO:0007669"/>
    <property type="project" value="UniProtKB-ARBA"/>
</dbReference>
<dbReference type="AlphaFoldDB" id="A0A2G8LQU2"/>
<dbReference type="Gene3D" id="1.20.1730.10">
    <property type="entry name" value="Sodium/glucose cotransporter"/>
    <property type="match status" value="2"/>
</dbReference>
<feature type="transmembrane region" description="Helical" evidence="14">
    <location>
        <begin position="158"/>
        <end position="180"/>
    </location>
</feature>
<evidence type="ECO:0000256" key="4">
    <source>
        <dbReference type="ARBA" id="ARBA00022475"/>
    </source>
</evidence>
<accession>A0A2G8LQU2</accession>
<dbReference type="InterPro" id="IPR001734">
    <property type="entry name" value="Na/solute_symporter"/>
</dbReference>
<feature type="transmembrane region" description="Helical" evidence="14">
    <location>
        <begin position="333"/>
        <end position="353"/>
    </location>
</feature>
<comment type="caution">
    <text evidence="15">The sequence shown here is derived from an EMBL/GenBank/DDBJ whole genome shotgun (WGS) entry which is preliminary data.</text>
</comment>
<feature type="transmembrane region" description="Helical" evidence="14">
    <location>
        <begin position="83"/>
        <end position="106"/>
    </location>
</feature>
<keyword evidence="5 14" id="KW-0812">Transmembrane</keyword>
<keyword evidence="10" id="KW-0325">Glycoprotein</keyword>
<feature type="transmembrane region" description="Helical" evidence="14">
    <location>
        <begin position="290"/>
        <end position="313"/>
    </location>
</feature>
<comment type="similarity">
    <text evidence="2 13">Belongs to the sodium:solute symporter (SSF) (TC 2.A.21) family.</text>
</comment>
<feature type="transmembrane region" description="Helical" evidence="14">
    <location>
        <begin position="236"/>
        <end position="255"/>
    </location>
</feature>
<evidence type="ECO:0000256" key="13">
    <source>
        <dbReference type="RuleBase" id="RU362091"/>
    </source>
</evidence>
<feature type="transmembrane region" description="Helical" evidence="14">
    <location>
        <begin position="127"/>
        <end position="146"/>
    </location>
</feature>
<dbReference type="OrthoDB" id="6132759at2759"/>
<evidence type="ECO:0000256" key="1">
    <source>
        <dbReference type="ARBA" id="ARBA00004651"/>
    </source>
</evidence>
<gene>
    <name evidence="15" type="ORF">BSL78_00490</name>
</gene>
<feature type="transmembrane region" description="Helical" evidence="14">
    <location>
        <begin position="13"/>
        <end position="32"/>
    </location>
</feature>
<evidence type="ECO:0000256" key="3">
    <source>
        <dbReference type="ARBA" id="ARBA00022448"/>
    </source>
</evidence>
<evidence type="ECO:0000256" key="12">
    <source>
        <dbReference type="ARBA" id="ARBA00036099"/>
    </source>
</evidence>
<proteinExistence type="inferred from homology"/>
<protein>
    <submittedName>
        <fullName evidence="15">Putative sodium-coupled monocarboxylate transporter 1</fullName>
    </submittedName>
</protein>
<evidence type="ECO:0000256" key="5">
    <source>
        <dbReference type="ARBA" id="ARBA00022692"/>
    </source>
</evidence>
<comment type="subcellular location">
    <subcellularLocation>
        <location evidence="1">Cell membrane</location>
        <topology evidence="1">Multi-pass membrane protein</topology>
    </subcellularLocation>
</comment>
<sequence>MATPEYTLGVWDYVILVGLLLFSAAIGVFHALRGGKQKDSKEYFLGNRKMGAFPVSMSIIVSVMSAVTYIGTPAEVYRHGPMYWLMSVNKIVGAGLVTTCFLPVFYNLEITSVYEYIDMRFNKFVRYGVILADCSYTFIYMGIVMYTPALALSTVTGITLTGSILAIGLVCTFYTAIGGIKAVIWTDVLQALVMFSGLLIISIAVCIDIGGASEVWRRAEAGNRTDLLDFNIDPTLRYSFWTVMLGGTVSIVSSVGVKQSFVQRESVSLGQLIPLLIVDLFHTVPGLPGLLIAGAFSASLSSVSSLVNALAAITGQDIVKTIWKDIPEARYTLVVKLLSAFYGLSAIGVAFIASKLGDIIQAVLSFGGIFSAPILGVFTLGLLCPRANSKGAFVGLLLGVAVGITLKVGSGYFPPSHAGPPLSVSECDVTTTTNPLLAYSWTSTSNVTSAHNDVTNTVIPQTEPFPATKIFSVSFLHYNTIDWLVTVLVGLMVSYLTGATDPATIDPKLLSPVVLNVFSCCWPSKGGTKLKDTTIDAVKEERNTDMIIEEEHIKRV</sequence>
<evidence type="ECO:0000256" key="11">
    <source>
        <dbReference type="ARBA" id="ARBA00023201"/>
    </source>
</evidence>
<feature type="transmembrane region" description="Helical" evidence="14">
    <location>
        <begin position="192"/>
        <end position="216"/>
    </location>
</feature>
<dbReference type="InterPro" id="IPR018212">
    <property type="entry name" value="Na/solute_symporter_CS"/>
</dbReference>
<feature type="transmembrane region" description="Helical" evidence="14">
    <location>
        <begin position="359"/>
        <end position="384"/>
    </location>
</feature>
<dbReference type="PANTHER" id="PTHR42985">
    <property type="entry name" value="SODIUM-COUPLED MONOCARBOXYLATE TRANSPORTER"/>
    <property type="match status" value="1"/>
</dbReference>
<keyword evidence="16" id="KW-1185">Reference proteome</keyword>
<keyword evidence="8" id="KW-0406">Ion transport</keyword>
<evidence type="ECO:0000256" key="10">
    <source>
        <dbReference type="ARBA" id="ARBA00023180"/>
    </source>
</evidence>
<dbReference type="Proteomes" id="UP000230750">
    <property type="component" value="Unassembled WGS sequence"/>
</dbReference>
<dbReference type="InterPro" id="IPR051163">
    <property type="entry name" value="Sodium:Solute_Symporter_SSF"/>
</dbReference>
<evidence type="ECO:0000256" key="9">
    <source>
        <dbReference type="ARBA" id="ARBA00023136"/>
    </source>
</evidence>
<keyword evidence="11" id="KW-0739">Sodium transport</keyword>
<dbReference type="PANTHER" id="PTHR42985:SF40">
    <property type="entry name" value="LD47995P-RELATED"/>
    <property type="match status" value="1"/>
</dbReference>
<keyword evidence="3" id="KW-0813">Transport</keyword>
<keyword evidence="6 14" id="KW-1133">Transmembrane helix</keyword>
<evidence type="ECO:0000256" key="6">
    <source>
        <dbReference type="ARBA" id="ARBA00022989"/>
    </source>
</evidence>
<feature type="transmembrane region" description="Helical" evidence="14">
    <location>
        <begin position="391"/>
        <end position="413"/>
    </location>
</feature>
<evidence type="ECO:0000256" key="8">
    <source>
        <dbReference type="ARBA" id="ARBA00023065"/>
    </source>
</evidence>
<organism evidence="15 16">
    <name type="scientific">Stichopus japonicus</name>
    <name type="common">Sea cucumber</name>
    <dbReference type="NCBI Taxonomy" id="307972"/>
    <lineage>
        <taxon>Eukaryota</taxon>
        <taxon>Metazoa</taxon>
        <taxon>Echinodermata</taxon>
        <taxon>Eleutherozoa</taxon>
        <taxon>Echinozoa</taxon>
        <taxon>Holothuroidea</taxon>
        <taxon>Aspidochirotacea</taxon>
        <taxon>Aspidochirotida</taxon>
        <taxon>Stichopodidae</taxon>
        <taxon>Apostichopus</taxon>
    </lineage>
</organism>
<dbReference type="InterPro" id="IPR038377">
    <property type="entry name" value="Na/Glc_symporter_sf"/>
</dbReference>
<feature type="transmembrane region" description="Helical" evidence="14">
    <location>
        <begin position="267"/>
        <end position="284"/>
    </location>
</feature>
<feature type="transmembrane region" description="Helical" evidence="14">
    <location>
        <begin position="481"/>
        <end position="498"/>
    </location>
</feature>
<evidence type="ECO:0000313" key="15">
    <source>
        <dbReference type="EMBL" id="PIK62594.1"/>
    </source>
</evidence>
<evidence type="ECO:0000256" key="14">
    <source>
        <dbReference type="SAM" id="Phobius"/>
    </source>
</evidence>
<dbReference type="GO" id="GO:0015075">
    <property type="term" value="F:monoatomic ion transmembrane transporter activity"/>
    <property type="evidence" value="ECO:0007669"/>
    <property type="project" value="UniProtKB-ARBA"/>
</dbReference>
<dbReference type="GO" id="GO:0015293">
    <property type="term" value="F:symporter activity"/>
    <property type="evidence" value="ECO:0007669"/>
    <property type="project" value="TreeGrafter"/>
</dbReference>
<dbReference type="GO" id="GO:0006814">
    <property type="term" value="P:sodium ion transport"/>
    <property type="evidence" value="ECO:0007669"/>
    <property type="project" value="UniProtKB-KW"/>
</dbReference>
<dbReference type="STRING" id="307972.A0A2G8LQU2"/>
<keyword evidence="7" id="KW-0915">Sodium</keyword>